<evidence type="ECO:0000256" key="29">
    <source>
        <dbReference type="ARBA" id="ARBA00048989"/>
    </source>
</evidence>
<dbReference type="GO" id="GO:0005789">
    <property type="term" value="C:endoplasmic reticulum membrane"/>
    <property type="evidence" value="ECO:0007669"/>
    <property type="project" value="UniProtKB-SubCell"/>
</dbReference>
<keyword evidence="6" id="KW-0597">Phosphoprotein</keyword>
<comment type="catalytic activity">
    <reaction evidence="25">
        <text>hexan-3-one + NADPH + O2 + H(+) = ethyl butanoate + NADP(+) + H2O</text>
        <dbReference type="Rhea" id="RHEA:54844"/>
        <dbReference type="ChEBI" id="CHEBI:15377"/>
        <dbReference type="ChEBI" id="CHEBI:15378"/>
        <dbReference type="ChEBI" id="CHEBI:15379"/>
        <dbReference type="ChEBI" id="CHEBI:57783"/>
        <dbReference type="ChEBI" id="CHEBI:58349"/>
        <dbReference type="ChEBI" id="CHEBI:88764"/>
        <dbReference type="ChEBI" id="CHEBI:89891"/>
    </reaction>
    <physiologicalReaction direction="left-to-right" evidence="25">
        <dbReference type="Rhea" id="RHEA:54845"/>
    </physiologicalReaction>
</comment>
<keyword evidence="9" id="KW-0256">Endoplasmic reticulum</keyword>
<dbReference type="GO" id="GO:0006629">
    <property type="term" value="P:lipid metabolic process"/>
    <property type="evidence" value="ECO:0007669"/>
    <property type="project" value="UniProtKB-KW"/>
</dbReference>
<keyword evidence="8" id="KW-0812">Transmembrane</keyword>
<name>A0AAD1SZ33_PELCU</name>
<evidence type="ECO:0000256" key="26">
    <source>
        <dbReference type="ARBA" id="ARBA00048041"/>
    </source>
</evidence>
<comment type="cofactor">
    <cofactor evidence="1 33">
        <name>FAD</name>
        <dbReference type="ChEBI" id="CHEBI:57692"/>
    </cofactor>
</comment>
<dbReference type="GO" id="GO:0050661">
    <property type="term" value="F:NADP binding"/>
    <property type="evidence" value="ECO:0007669"/>
    <property type="project" value="InterPro"/>
</dbReference>
<evidence type="ECO:0000256" key="3">
    <source>
        <dbReference type="ARBA" id="ARBA00004524"/>
    </source>
</evidence>
<dbReference type="FunFam" id="3.50.50.60:FF:000409">
    <property type="entry name" value="Dimethylaniline monooxygenase [N-oxide-forming]"/>
    <property type="match status" value="2"/>
</dbReference>
<dbReference type="PANTHER" id="PTHR23023">
    <property type="entry name" value="DIMETHYLANILINE MONOOXYGENASE"/>
    <property type="match status" value="1"/>
</dbReference>
<evidence type="ECO:0000256" key="20">
    <source>
        <dbReference type="ARBA" id="ARBA00047338"/>
    </source>
</evidence>
<sequence>MQSLLRLSPSGTLPATSLKRVRCLLNQLLNHRGAAPQVLLRSHSTASGDTINIGDDVLICFNGINRSGGEGKRQRWKKEDSEKSRASIYQSVIINTSKEMMCYSDFPIPDDFPNFMHNSKVLQYFRLYAEHFHLLKYIHFKTAVCKVEKRPDFTTTGQWTVITECNGEQKEHIFDAILVCTGHHTHPNLPLSSFPGIENFKGQYFHSRDYKTSDPFKDKRVIVIGVGNTGVDLVVELGAVAKQKGGVFLTRVFLSTRRGTWLLNRVCDHGLPLDIALFSRFNSIIQNTLPTLVNRYLENKVNSRVNHETYGLKPQHRFLSQHPTVSDNLPNCIIAGKVLVKSNVKRFTETDVIFEDGSVEKDIDVVIFATGYHFSFPFFDDSVLKVENNQVPLYNMIFPPHLENPTVACIGYIQPIGAIMPLSEMHARWATRVFKGLNKLPSKEKMMAEINKKSILLDEFQRRYVKSNRHTIQVDYVSHMDEIAEEIGCKPNLTQTFLTDPKLAWEILFGPCTPYQYRLSGPGKWNGARQAILSQMDRVIKPTKTRILQNQIVHMVLERRSPCRESVLTVDSIAIVLIMIKVAMGKKVAVIGAGASGLVAIKCCLDEQLEPTCFERSDDIGGLWRFKENPEDGRASIYKTVIINTSKEMMCYSDFPIPEDYPNYMHNSKIFKYFKLYAEHFQLTKHIQFKTTVCSIKKCADFAKTGQWEVVTEKDGKQETTIFDAVLVCSGHHTNAHLPLDSFPGIEKFKGQYLHSRDYKEAEAFKGKRVIIVGIGNSGGDIAVELSRTADQVFLSTRRGSWILNRVSDYGYPLDLLGLTRFLNSIKNVIPVSLLNKIGEAKVNKRFDHANYGLKPKHRMFSQHPMVNDDLPNRIIAGTVAIKSNVAKFTETDAIFDDGTVEKDIDAVIFATGYTFNFPFCEHLKVQNNKISLYKYVFLPELEKQTLAVIGLIQPLGAIMPISELQARLATRVFKGDQSLPSACDMKEDIQKKKEEMENRYVHSQRHTIQVDYMDYMDELAEFLGVKPDMTKLFLTDPKLAWNVLFGPCTPYQYRLFGPGKWDKARKAILTQWDRALKPMKTRCIEPSNGNSVFNLMVLGIVRKRGRDPPTQQPLGPLHSWYHRPACWLQCLGPGIGVGAGTSGLTSIKCCLDEGLVPICFERSEDIGGVWRYTPDVENGRASIYQSVVSNTSKEMMCYSDFPYHEDTPNFLHNTKMMEYYRKYAEKFDLLKYIQFKTLVHSVKKSHDFLTTGQWEVTTVKEGKQNTASFDAVMVCSGHHAEPNYPLESFPGINTFQGKYFHTREYKTAEEYKGKRVLIVGMGNSGTDIAVELSRVASQVYLSTRKGCWVMSRVFEQGYPWDICFDTRFQNWLRNILPPSVVTWLINKKVNEWFNHTNYGLQLMDRRMIDSSSQFKEPILNDELPSRITCGFVLVKPQVAQFTENGVKFDDGTMEENIDVVIFATGYVFSFPFLDESVLKVEDQKVYLYRNIFPVGLEKPTFGVIGLIQPLGPIMAAAEVQARWVTRVFKADLSVTTRSIRRTSSDSTTCLRENYVSDKWVFPTEL</sequence>
<comment type="catalytic activity">
    <reaction evidence="21">
        <text>hexan-3-one + NADPH + O2 + H(+) = propyl propanoate + NADP(+) + H2O</text>
        <dbReference type="Rhea" id="RHEA:54848"/>
        <dbReference type="ChEBI" id="CHEBI:15377"/>
        <dbReference type="ChEBI" id="CHEBI:15378"/>
        <dbReference type="ChEBI" id="CHEBI:15379"/>
        <dbReference type="ChEBI" id="CHEBI:57783"/>
        <dbReference type="ChEBI" id="CHEBI:58349"/>
        <dbReference type="ChEBI" id="CHEBI:89828"/>
        <dbReference type="ChEBI" id="CHEBI:89891"/>
    </reaction>
    <physiologicalReaction direction="left-to-right" evidence="21">
        <dbReference type="Rhea" id="RHEA:54849"/>
    </physiologicalReaction>
</comment>
<accession>A0AAD1SZ33</accession>
<comment type="catalytic activity">
    <reaction evidence="20">
        <text>hypotaurine + NADH + O2 + H(+) = taurine + NAD(+) + H2O</text>
        <dbReference type="Rhea" id="RHEA:74111"/>
        <dbReference type="ChEBI" id="CHEBI:15377"/>
        <dbReference type="ChEBI" id="CHEBI:15378"/>
        <dbReference type="ChEBI" id="CHEBI:15379"/>
        <dbReference type="ChEBI" id="CHEBI:57540"/>
        <dbReference type="ChEBI" id="CHEBI:57853"/>
        <dbReference type="ChEBI" id="CHEBI:57945"/>
        <dbReference type="ChEBI" id="CHEBI:507393"/>
        <dbReference type="EC" id="1.14.13.8"/>
    </reaction>
    <physiologicalReaction direction="left-to-right" evidence="20">
        <dbReference type="Rhea" id="RHEA:74112"/>
    </physiologicalReaction>
</comment>
<dbReference type="InterPro" id="IPR000960">
    <property type="entry name" value="Flavin_mOase"/>
</dbReference>
<comment type="function">
    <text evidence="19">Broad spectrum monooxygenase that catalyzes the oxygenation of a wide variety of nitrogen- and sulfur-containing compounds including xenobiotics. Catalyzes the S-oxygenation of hypotaurine to produce taurine, an organic osmolyte involved in cell volume regulation as well as a variety of cytoprotective and developmental processes. In vitro, catalyzes the N-oxygenation of trimethylamine (TMA) to produce trimethylamine N-oxide (TMAO) and could therefore participate to the detoxification of this compound that is generated by the action of gut microbiota from dietary precursors such as choline, choline containing compounds, betaine or L-carnitine.</text>
</comment>
<evidence type="ECO:0000256" key="30">
    <source>
        <dbReference type="ARBA" id="ARBA00048990"/>
    </source>
</evidence>
<dbReference type="FunFam" id="3.50.50.60:FF:000042">
    <property type="entry name" value="Dimethylaniline monooxygenase [N-oxide-forming]"/>
    <property type="match status" value="2"/>
</dbReference>
<keyword evidence="5" id="KW-0488">Methylation</keyword>
<evidence type="ECO:0000313" key="34">
    <source>
        <dbReference type="EMBL" id="CAH2311799.1"/>
    </source>
</evidence>
<dbReference type="InterPro" id="IPR020946">
    <property type="entry name" value="Flavin_mOase-like"/>
</dbReference>
<evidence type="ECO:0000256" key="33">
    <source>
        <dbReference type="RuleBase" id="RU361177"/>
    </source>
</evidence>
<evidence type="ECO:0000256" key="17">
    <source>
        <dbReference type="ARBA" id="ARBA00023136"/>
    </source>
</evidence>
<evidence type="ECO:0000313" key="35">
    <source>
        <dbReference type="Proteomes" id="UP001295444"/>
    </source>
</evidence>
<evidence type="ECO:0000256" key="21">
    <source>
        <dbReference type="ARBA" id="ARBA00047426"/>
    </source>
</evidence>
<dbReference type="Pfam" id="PF00743">
    <property type="entry name" value="FMO-like"/>
    <property type="match status" value="3"/>
</dbReference>
<dbReference type="PRINTS" id="PR01125">
    <property type="entry name" value="FMOXYGENASE5"/>
</dbReference>
<comment type="catalytic activity">
    <reaction evidence="32">
        <text>octan-3-one + NADPH + O2 + H(+) = pentyl propanoate + NADP(+) + H2O</text>
        <dbReference type="Rhea" id="RHEA:54840"/>
        <dbReference type="ChEBI" id="CHEBI:15377"/>
        <dbReference type="ChEBI" id="CHEBI:15378"/>
        <dbReference type="ChEBI" id="CHEBI:15379"/>
        <dbReference type="ChEBI" id="CHEBI:57783"/>
        <dbReference type="ChEBI" id="CHEBI:58349"/>
        <dbReference type="ChEBI" id="CHEBI:80946"/>
        <dbReference type="ChEBI" id="CHEBI:87373"/>
    </reaction>
    <physiologicalReaction direction="left-to-right" evidence="32">
        <dbReference type="Rhea" id="RHEA:54841"/>
    </physiologicalReaction>
</comment>
<comment type="catalytic activity">
    <reaction evidence="27">
        <text>trimethylamine + NADPH + O2 = trimethylamine N-oxide + NADP(+) + H2O</text>
        <dbReference type="Rhea" id="RHEA:31979"/>
        <dbReference type="ChEBI" id="CHEBI:15377"/>
        <dbReference type="ChEBI" id="CHEBI:15379"/>
        <dbReference type="ChEBI" id="CHEBI:15724"/>
        <dbReference type="ChEBI" id="CHEBI:57783"/>
        <dbReference type="ChEBI" id="CHEBI:58349"/>
        <dbReference type="ChEBI" id="CHEBI:58389"/>
        <dbReference type="EC" id="1.14.13.148"/>
    </reaction>
    <physiologicalReaction direction="left-to-right" evidence="27">
        <dbReference type="Rhea" id="RHEA:31980"/>
    </physiologicalReaction>
</comment>
<keyword evidence="15 33" id="KW-0503">Monooxygenase</keyword>
<dbReference type="EMBL" id="OW240919">
    <property type="protein sequence ID" value="CAH2311799.1"/>
    <property type="molecule type" value="Genomic_DNA"/>
</dbReference>
<dbReference type="GO" id="GO:0050660">
    <property type="term" value="F:flavin adenine dinucleotide binding"/>
    <property type="evidence" value="ECO:0007669"/>
    <property type="project" value="InterPro"/>
</dbReference>
<evidence type="ECO:0000256" key="1">
    <source>
        <dbReference type="ARBA" id="ARBA00001974"/>
    </source>
</evidence>
<dbReference type="Gene3D" id="3.50.50.60">
    <property type="entry name" value="FAD/NAD(P)-binding domain"/>
    <property type="match status" value="5"/>
</dbReference>
<dbReference type="Proteomes" id="UP001295444">
    <property type="component" value="Chromosome 08"/>
</dbReference>
<comment type="subcellular location">
    <subcellularLocation>
        <location evidence="2">Endoplasmic reticulum membrane</location>
        <topology evidence="2">Single-pass membrane protein</topology>
    </subcellularLocation>
    <subcellularLocation>
        <location evidence="3">Microsome membrane</location>
    </subcellularLocation>
</comment>
<evidence type="ECO:0000256" key="19">
    <source>
        <dbReference type="ARBA" id="ARBA00045957"/>
    </source>
</evidence>
<evidence type="ECO:0000256" key="7">
    <source>
        <dbReference type="ARBA" id="ARBA00022630"/>
    </source>
</evidence>
<evidence type="ECO:0000256" key="15">
    <source>
        <dbReference type="ARBA" id="ARBA00023033"/>
    </source>
</evidence>
<comment type="catalytic activity">
    <reaction evidence="23">
        <text>sulcatone + NADPH + O2 + H(+) = 4-methylpent-3-en-1-yl acetate + NADP(+) + H2O</text>
        <dbReference type="Rhea" id="RHEA:54864"/>
        <dbReference type="ChEBI" id="CHEBI:15377"/>
        <dbReference type="ChEBI" id="CHEBI:15378"/>
        <dbReference type="ChEBI" id="CHEBI:15379"/>
        <dbReference type="ChEBI" id="CHEBI:16310"/>
        <dbReference type="ChEBI" id="CHEBI:57783"/>
        <dbReference type="ChEBI" id="CHEBI:58349"/>
        <dbReference type="ChEBI" id="CHEBI:138373"/>
    </reaction>
    <physiologicalReaction direction="left-to-right" evidence="23">
        <dbReference type="Rhea" id="RHEA:54865"/>
    </physiologicalReaction>
</comment>
<keyword evidence="16" id="KW-0443">Lipid metabolism</keyword>
<evidence type="ECO:0000256" key="14">
    <source>
        <dbReference type="ARBA" id="ARBA00023002"/>
    </source>
</evidence>
<dbReference type="InterPro" id="IPR050346">
    <property type="entry name" value="FMO-like"/>
</dbReference>
<comment type="similarity">
    <text evidence="4 33">Belongs to the FMO family.</text>
</comment>
<evidence type="ECO:0000256" key="6">
    <source>
        <dbReference type="ARBA" id="ARBA00022553"/>
    </source>
</evidence>
<evidence type="ECO:0000256" key="27">
    <source>
        <dbReference type="ARBA" id="ARBA00048088"/>
    </source>
</evidence>
<evidence type="ECO:0000256" key="5">
    <source>
        <dbReference type="ARBA" id="ARBA00022481"/>
    </source>
</evidence>
<keyword evidence="12" id="KW-0521">NADP</keyword>
<dbReference type="GO" id="GO:0016174">
    <property type="term" value="F:NAD(P)H oxidase H2O2-forming activity"/>
    <property type="evidence" value="ECO:0007669"/>
    <property type="project" value="UniProtKB-EC"/>
</dbReference>
<evidence type="ECO:0000256" key="8">
    <source>
        <dbReference type="ARBA" id="ARBA00022692"/>
    </source>
</evidence>
<evidence type="ECO:0000256" key="16">
    <source>
        <dbReference type="ARBA" id="ARBA00023098"/>
    </source>
</evidence>
<evidence type="ECO:0000256" key="24">
    <source>
        <dbReference type="ARBA" id="ARBA00047864"/>
    </source>
</evidence>
<comment type="catalytic activity">
    <reaction evidence="26">
        <text>hypotaurine + NADPH + O2 + H(+) = taurine + NADP(+) + H2O</text>
        <dbReference type="Rhea" id="RHEA:69819"/>
        <dbReference type="ChEBI" id="CHEBI:15377"/>
        <dbReference type="ChEBI" id="CHEBI:15378"/>
        <dbReference type="ChEBI" id="CHEBI:15379"/>
        <dbReference type="ChEBI" id="CHEBI:57783"/>
        <dbReference type="ChEBI" id="CHEBI:57853"/>
        <dbReference type="ChEBI" id="CHEBI:58349"/>
        <dbReference type="ChEBI" id="CHEBI:507393"/>
        <dbReference type="EC" id="1.14.13.8"/>
    </reaction>
    <physiologicalReaction direction="left-to-right" evidence="26">
        <dbReference type="Rhea" id="RHEA:69820"/>
    </physiologicalReaction>
</comment>
<dbReference type="FunFam" id="3.50.50.60:FF:000542">
    <property type="entry name" value="Dimethylaniline monooxygenase [N-oxide-forming]"/>
    <property type="match status" value="1"/>
</dbReference>
<evidence type="ECO:0000256" key="18">
    <source>
        <dbReference type="ARBA" id="ARBA00045722"/>
    </source>
</evidence>
<dbReference type="InterPro" id="IPR002257">
    <property type="entry name" value="Flavin_mOase_5"/>
</dbReference>
<comment type="catalytic activity">
    <reaction evidence="24">
        <text>NADPH + O2 + H(+) = H2O2 + NADP(+)</text>
        <dbReference type="Rhea" id="RHEA:11260"/>
        <dbReference type="ChEBI" id="CHEBI:15378"/>
        <dbReference type="ChEBI" id="CHEBI:15379"/>
        <dbReference type="ChEBI" id="CHEBI:16240"/>
        <dbReference type="ChEBI" id="CHEBI:57783"/>
        <dbReference type="ChEBI" id="CHEBI:58349"/>
        <dbReference type="EC" id="1.6.3.1"/>
    </reaction>
    <physiologicalReaction direction="left-to-right" evidence="24">
        <dbReference type="Rhea" id="RHEA:11261"/>
    </physiologicalReaction>
</comment>
<dbReference type="InterPro" id="IPR036188">
    <property type="entry name" value="FAD/NAD-bd_sf"/>
</dbReference>
<gene>
    <name evidence="34" type="ORF">PECUL_23A016228</name>
</gene>
<evidence type="ECO:0000256" key="31">
    <source>
        <dbReference type="ARBA" id="ARBA00049443"/>
    </source>
</evidence>
<comment type="catalytic activity">
    <reaction evidence="31">
        <text>N,N-dimethylaniline + NADPH + O2 + H(+) = N,N-dimethylaniline N-oxide + NADP(+) + H2O</text>
        <dbReference type="Rhea" id="RHEA:24468"/>
        <dbReference type="ChEBI" id="CHEBI:15377"/>
        <dbReference type="ChEBI" id="CHEBI:15378"/>
        <dbReference type="ChEBI" id="CHEBI:15379"/>
        <dbReference type="ChEBI" id="CHEBI:16269"/>
        <dbReference type="ChEBI" id="CHEBI:17735"/>
        <dbReference type="ChEBI" id="CHEBI:57783"/>
        <dbReference type="ChEBI" id="CHEBI:58349"/>
        <dbReference type="EC" id="1.14.13.8"/>
    </reaction>
    <physiologicalReaction direction="left-to-right" evidence="31">
        <dbReference type="Rhea" id="RHEA:24469"/>
    </physiologicalReaction>
</comment>
<evidence type="ECO:0000256" key="23">
    <source>
        <dbReference type="ARBA" id="ARBA00047855"/>
    </source>
</evidence>
<keyword evidence="14 33" id="KW-0560">Oxidoreductase</keyword>
<evidence type="ECO:0000256" key="12">
    <source>
        <dbReference type="ARBA" id="ARBA00022857"/>
    </source>
</evidence>
<evidence type="ECO:0000256" key="10">
    <source>
        <dbReference type="ARBA" id="ARBA00022827"/>
    </source>
</evidence>
<evidence type="ECO:0000256" key="2">
    <source>
        <dbReference type="ARBA" id="ARBA00004389"/>
    </source>
</evidence>
<evidence type="ECO:0000256" key="4">
    <source>
        <dbReference type="ARBA" id="ARBA00009183"/>
    </source>
</evidence>
<dbReference type="EC" id="1.-.-.-" evidence="33"/>
<evidence type="ECO:0000256" key="22">
    <source>
        <dbReference type="ARBA" id="ARBA00047574"/>
    </source>
</evidence>
<evidence type="ECO:0000256" key="9">
    <source>
        <dbReference type="ARBA" id="ARBA00022824"/>
    </source>
</evidence>
<reference evidence="34" key="1">
    <citation type="submission" date="2022-03" db="EMBL/GenBank/DDBJ databases">
        <authorList>
            <person name="Alioto T."/>
            <person name="Alioto T."/>
            <person name="Gomez Garrido J."/>
        </authorList>
    </citation>
    <scope>NUCLEOTIDE SEQUENCE</scope>
</reference>
<evidence type="ECO:0000256" key="32">
    <source>
        <dbReference type="ARBA" id="ARBA00049475"/>
    </source>
</evidence>
<evidence type="ECO:0000256" key="11">
    <source>
        <dbReference type="ARBA" id="ARBA00022848"/>
    </source>
</evidence>
<proteinExistence type="inferred from homology"/>
<dbReference type="PRINTS" id="PR00370">
    <property type="entry name" value="FMOXYGENASE"/>
</dbReference>
<dbReference type="GO" id="GO:0034899">
    <property type="term" value="F:trimethylamine monooxygenase activity"/>
    <property type="evidence" value="ECO:0007669"/>
    <property type="project" value="UniProtKB-EC"/>
</dbReference>
<keyword evidence="13" id="KW-1133">Transmembrane helix</keyword>
<organism evidence="34 35">
    <name type="scientific">Pelobates cultripes</name>
    <name type="common">Western spadefoot toad</name>
    <dbReference type="NCBI Taxonomy" id="61616"/>
    <lineage>
        <taxon>Eukaryota</taxon>
        <taxon>Metazoa</taxon>
        <taxon>Chordata</taxon>
        <taxon>Craniata</taxon>
        <taxon>Vertebrata</taxon>
        <taxon>Euteleostomi</taxon>
        <taxon>Amphibia</taxon>
        <taxon>Batrachia</taxon>
        <taxon>Anura</taxon>
        <taxon>Pelobatoidea</taxon>
        <taxon>Pelobatidae</taxon>
        <taxon>Pelobates</taxon>
    </lineage>
</organism>
<keyword evidence="35" id="KW-1185">Reference proteome</keyword>
<comment type="catalytic activity">
    <reaction evidence="22">
        <text>heptan-2-one + NADPH + O2 + H(+) = pentyl acetate + NADP(+) + H2O</text>
        <dbReference type="Rhea" id="RHEA:54836"/>
        <dbReference type="ChEBI" id="CHEBI:5672"/>
        <dbReference type="ChEBI" id="CHEBI:15377"/>
        <dbReference type="ChEBI" id="CHEBI:15378"/>
        <dbReference type="ChEBI" id="CHEBI:15379"/>
        <dbReference type="ChEBI" id="CHEBI:57783"/>
        <dbReference type="ChEBI" id="CHEBI:58349"/>
        <dbReference type="ChEBI" id="CHEBI:87362"/>
    </reaction>
    <physiologicalReaction direction="left-to-right" evidence="22">
        <dbReference type="Rhea" id="RHEA:54837"/>
    </physiologicalReaction>
</comment>
<dbReference type="SUPFAM" id="SSF51905">
    <property type="entry name" value="FAD/NAD(P)-binding domain"/>
    <property type="match status" value="5"/>
</dbReference>
<comment type="catalytic activity">
    <reaction evidence="29">
        <text>(2E)-geranial + NADPH + O2 + H(+) = (1E)-2,6-dimethylhepta-1,5-dien-1-yl formate + NADP(+) + H2O</text>
        <dbReference type="Rhea" id="RHEA:54860"/>
        <dbReference type="ChEBI" id="CHEBI:15377"/>
        <dbReference type="ChEBI" id="CHEBI:15378"/>
        <dbReference type="ChEBI" id="CHEBI:15379"/>
        <dbReference type="ChEBI" id="CHEBI:16980"/>
        <dbReference type="ChEBI" id="CHEBI:57783"/>
        <dbReference type="ChEBI" id="CHEBI:58349"/>
        <dbReference type="ChEBI" id="CHEBI:138375"/>
    </reaction>
    <physiologicalReaction direction="left-to-right" evidence="29">
        <dbReference type="Rhea" id="RHEA:54861"/>
    </physiologicalReaction>
</comment>
<keyword evidence="11" id="KW-0492">Microsome</keyword>
<comment type="function">
    <text evidence="18">Acts as a Baeyer-Villiger monooxygenase on a broad range of substrates. Catalyzes the insertion of an oxygen atom into a carbon-carbon bond adjacent to a carbonyl, which converts ketones to esters. Active on diverse carbonyl compounds, whereas soft nucleophiles are mostly non- or poorly reactive. In contrast with other forms of FMO it is non- or poorly active on 'classical' substrates such as drugs, pesticides, and dietary components containing soft nucleophilic heteroatoms. Able to oxidize drug molecules bearing a carbonyl group on an aliphatic chain, such as nabumetone and pentoxifylline. Also, in the absence of substrates, shows slow but yet significant NADPH oxidase activity. Acts as a positive modulator of cholesterol biosynthesis as well as glucose homeostasis, promoting metabolic aging via pleiotropic effects.</text>
</comment>
<keyword evidence="7 33" id="KW-0285">Flavoprotein</keyword>
<evidence type="ECO:0000256" key="25">
    <source>
        <dbReference type="ARBA" id="ARBA00047977"/>
    </source>
</evidence>
<evidence type="ECO:0000256" key="28">
    <source>
        <dbReference type="ARBA" id="ARBA00048459"/>
    </source>
</evidence>
<comment type="catalytic activity">
    <reaction evidence="30">
        <text>heptan-4-one + NADPH + O2 + H(+) = propyl butanoate + NADP(+) + H2O</text>
        <dbReference type="Rhea" id="RHEA:54852"/>
        <dbReference type="ChEBI" id="CHEBI:15377"/>
        <dbReference type="ChEBI" id="CHEBI:15378"/>
        <dbReference type="ChEBI" id="CHEBI:15379"/>
        <dbReference type="ChEBI" id="CHEBI:57783"/>
        <dbReference type="ChEBI" id="CHEBI:58349"/>
        <dbReference type="ChEBI" id="CHEBI:89484"/>
        <dbReference type="ChEBI" id="CHEBI:89719"/>
    </reaction>
    <physiologicalReaction direction="left-to-right" evidence="30">
        <dbReference type="Rhea" id="RHEA:54853"/>
    </physiologicalReaction>
</comment>
<dbReference type="GO" id="GO:0004499">
    <property type="term" value="F:N,N-dimethylaniline monooxygenase activity"/>
    <property type="evidence" value="ECO:0007669"/>
    <property type="project" value="InterPro"/>
</dbReference>
<protein>
    <recommendedName>
        <fullName evidence="33">Flavin-containing monooxygenase</fullName>
        <ecNumber evidence="33">1.-.-.-</ecNumber>
    </recommendedName>
</protein>
<evidence type="ECO:0000256" key="13">
    <source>
        <dbReference type="ARBA" id="ARBA00022989"/>
    </source>
</evidence>
<dbReference type="FunFam" id="3.50.50.60:FF:000159">
    <property type="entry name" value="Dimethylaniline monooxygenase [N-oxide-forming]"/>
    <property type="match status" value="1"/>
</dbReference>
<keyword evidence="17" id="KW-0472">Membrane</keyword>
<keyword evidence="10 33" id="KW-0274">FAD</keyword>
<dbReference type="FunFam" id="3.50.50.60:FF:000073">
    <property type="entry name" value="Dimethylaniline monooxygenase [N-oxide-forming]"/>
    <property type="match status" value="1"/>
</dbReference>
<comment type="catalytic activity">
    <reaction evidence="28">
        <text>octan-3-one + NADPH + O2 + H(+) = ethyl hexanoate + NADP(+) + H2O</text>
        <dbReference type="Rhea" id="RHEA:54856"/>
        <dbReference type="ChEBI" id="CHEBI:15377"/>
        <dbReference type="ChEBI" id="CHEBI:15378"/>
        <dbReference type="ChEBI" id="CHEBI:15379"/>
        <dbReference type="ChEBI" id="CHEBI:57783"/>
        <dbReference type="ChEBI" id="CHEBI:58349"/>
        <dbReference type="ChEBI" id="CHEBI:80946"/>
        <dbReference type="ChEBI" id="CHEBI:86055"/>
    </reaction>
    <physiologicalReaction direction="left-to-right" evidence="28">
        <dbReference type="Rhea" id="RHEA:54857"/>
    </physiologicalReaction>
</comment>